<organism evidence="3 4">
    <name type="scientific">Mammaliicoccus lentus</name>
    <name type="common">Staphylococcus lentus</name>
    <dbReference type="NCBI Taxonomy" id="42858"/>
    <lineage>
        <taxon>Bacteria</taxon>
        <taxon>Bacillati</taxon>
        <taxon>Bacillota</taxon>
        <taxon>Bacilli</taxon>
        <taxon>Bacillales</taxon>
        <taxon>Staphylococcaceae</taxon>
        <taxon>Mammaliicoccus</taxon>
    </lineage>
</organism>
<keyword evidence="2" id="KW-0456">Lyase</keyword>
<evidence type="ECO:0000256" key="1">
    <source>
        <dbReference type="ARBA" id="ARBA00022723"/>
    </source>
</evidence>
<dbReference type="CDD" id="cd03414">
    <property type="entry name" value="CbiX_SirB_C"/>
    <property type="match status" value="1"/>
</dbReference>
<dbReference type="PANTHER" id="PTHR33542">
    <property type="entry name" value="SIROHYDROCHLORIN FERROCHELATASE, CHLOROPLASTIC"/>
    <property type="match status" value="1"/>
</dbReference>
<dbReference type="SUPFAM" id="SSF53800">
    <property type="entry name" value="Chelatase"/>
    <property type="match status" value="1"/>
</dbReference>
<name>A0AAX3W2Y2_MAMLE</name>
<dbReference type="Gene3D" id="3.40.50.1400">
    <property type="match status" value="2"/>
</dbReference>
<dbReference type="PANTHER" id="PTHR33542:SF3">
    <property type="entry name" value="SIROHYDROCHLORIN FERROCHELATASE, CHLOROPLASTIC"/>
    <property type="match status" value="1"/>
</dbReference>
<proteinExistence type="predicted"/>
<dbReference type="EMBL" id="CP118848">
    <property type="protein sequence ID" value="WHI59742.1"/>
    <property type="molecule type" value="Genomic_DNA"/>
</dbReference>
<dbReference type="GO" id="GO:0016829">
    <property type="term" value="F:lyase activity"/>
    <property type="evidence" value="ECO:0007669"/>
    <property type="project" value="UniProtKB-KW"/>
</dbReference>
<dbReference type="CDD" id="cd03416">
    <property type="entry name" value="CbiX_SirB_N"/>
    <property type="match status" value="1"/>
</dbReference>
<dbReference type="Proteomes" id="UP001223261">
    <property type="component" value="Chromosome"/>
</dbReference>
<keyword evidence="1" id="KW-0479">Metal-binding</keyword>
<dbReference type="RefSeq" id="WP_282862049.1">
    <property type="nucleotide sequence ID" value="NZ_CP118848.1"/>
</dbReference>
<evidence type="ECO:0000256" key="2">
    <source>
        <dbReference type="ARBA" id="ARBA00023239"/>
    </source>
</evidence>
<dbReference type="Pfam" id="PF01903">
    <property type="entry name" value="CbiX"/>
    <property type="match status" value="2"/>
</dbReference>
<accession>A0AAX3W2Y2</accession>
<protein>
    <submittedName>
        <fullName evidence="3">Sirohydrochlorin chelatase</fullName>
    </submittedName>
</protein>
<evidence type="ECO:0000313" key="4">
    <source>
        <dbReference type="Proteomes" id="UP001223261"/>
    </source>
</evidence>
<evidence type="ECO:0000313" key="3">
    <source>
        <dbReference type="EMBL" id="WHI59742.1"/>
    </source>
</evidence>
<dbReference type="AlphaFoldDB" id="A0AAX3W2Y2"/>
<reference evidence="3" key="1">
    <citation type="journal article" date="2023" name="Antibiotics">
        <title>Prevalence and Molecular Characterization of Methicillin-Resistant Staphylococci (MRS) and Mammaliicocci (MRM) in Dromedary Camels from Algeria: First Detection of SCCmec-mecC Hybrid in Methicillin-Resistant Mammaliicoccus lentus.</title>
        <authorList>
            <person name="Belhout C."/>
            <person name="Boyen F."/>
            <person name="Vereecke N."/>
            <person name="Theuns S."/>
            <person name="Taibi N."/>
            <person name="Stegger M."/>
            <person name="de la Fe-Rodriguez P.Y."/>
            <person name="Bouayad L."/>
            <person name="Elgroud R."/>
            <person name="Butaye P."/>
        </authorList>
    </citation>
    <scope>NUCLEOTIDE SEQUENCE</scope>
    <source>
        <strain evidence="3">7048</strain>
    </source>
</reference>
<dbReference type="InterPro" id="IPR002762">
    <property type="entry name" value="CbiX-like"/>
</dbReference>
<sequence length="254" mass="28617">MKGVLYVSHGSRIKEATEEAISFIETVKEKVDVSLQEICFLELAEPTIHQGMHKLIEKGATEISVIPVLLLSAGHYFKDIPEVLNEIKVKHPDVVFTYGRPLGVQPRLTNIINDRLKETHVLPHSDAKLLVVGRGSYNPQTKIDISAITETLYETTPFDDVEACYLAACEPSFEDALESALYEGHSQIYIAPYLWFTGVLEKHIESTVQNHKSNSDIIVCEHLGHHEAIQEALKDRVLETIHHEEIREFALNKG</sequence>
<dbReference type="GO" id="GO:0046872">
    <property type="term" value="F:metal ion binding"/>
    <property type="evidence" value="ECO:0007669"/>
    <property type="project" value="UniProtKB-KW"/>
</dbReference>
<gene>
    <name evidence="3" type="ORF">PYH69_13665</name>
</gene>
<dbReference type="InterPro" id="IPR050963">
    <property type="entry name" value="Sirohydro_Cobaltochel/CbiX"/>
</dbReference>